<evidence type="ECO:0000256" key="5">
    <source>
        <dbReference type="ARBA" id="ARBA00022553"/>
    </source>
</evidence>
<evidence type="ECO:0000256" key="8">
    <source>
        <dbReference type="ARBA" id="ARBA00023235"/>
    </source>
</evidence>
<evidence type="ECO:0000313" key="16">
    <source>
        <dbReference type="EMBL" id="APC42242.1"/>
    </source>
</evidence>
<dbReference type="PANTHER" id="PTHR45745:SF1">
    <property type="entry name" value="PHOSPHOGLUCOMUTASE 2B-RELATED"/>
    <property type="match status" value="1"/>
</dbReference>
<dbReference type="Pfam" id="PF02878">
    <property type="entry name" value="PGM_PMM_I"/>
    <property type="match status" value="1"/>
</dbReference>
<dbReference type="PRINTS" id="PR00509">
    <property type="entry name" value="PGMPMM"/>
</dbReference>
<evidence type="ECO:0000256" key="4">
    <source>
        <dbReference type="ARBA" id="ARBA00010231"/>
    </source>
</evidence>
<dbReference type="PROSITE" id="PS00710">
    <property type="entry name" value="PGM_PMM"/>
    <property type="match status" value="1"/>
</dbReference>
<feature type="domain" description="Alpha-D-phosphohexomutase alpha/beta/alpha" evidence="13">
    <location>
        <begin position="43"/>
        <end position="181"/>
    </location>
</feature>
<keyword evidence="5" id="KW-0597">Phosphoprotein</keyword>
<dbReference type="InterPro" id="IPR016055">
    <property type="entry name" value="A-D-PHexomutase_a/b/a-I/II/III"/>
</dbReference>
<comment type="pathway">
    <text evidence="2">Glycolipid metabolism; diglucosyl-diacylglycerol biosynthesis.</text>
</comment>
<dbReference type="STRING" id="1552.A7L45_20360"/>
<evidence type="ECO:0000256" key="11">
    <source>
        <dbReference type="ARBA" id="ARBA00041467"/>
    </source>
</evidence>
<dbReference type="SUPFAM" id="SSF55957">
    <property type="entry name" value="Phosphoglucomutase, C-terminal domain"/>
    <property type="match status" value="1"/>
</dbReference>
<evidence type="ECO:0000313" key="17">
    <source>
        <dbReference type="Proteomes" id="UP000182569"/>
    </source>
</evidence>
<dbReference type="GO" id="GO:0006166">
    <property type="term" value="P:purine ribonucleoside salvage"/>
    <property type="evidence" value="ECO:0007669"/>
    <property type="project" value="TreeGrafter"/>
</dbReference>
<accession>A0A1J0GLG7</accession>
<comment type="similarity">
    <text evidence="4 12">Belongs to the phosphohexose mutase family.</text>
</comment>
<reference evidence="17" key="1">
    <citation type="journal article" date="2016" name="Front. Microbiol.">
        <title>Complete Genome Sequence of Clostridium estertheticum DSM 8809, a Microbe Identified in Spoiled Vacuum Packed Beef.</title>
        <authorList>
            <person name="Yu Z."/>
            <person name="Gunn L."/>
            <person name="Brennan E."/>
            <person name="Reid R."/>
            <person name="Wall P.G."/>
            <person name="Gaora O.P."/>
            <person name="Hurley D."/>
            <person name="Bolton D."/>
            <person name="Fanning S."/>
        </authorList>
    </citation>
    <scope>NUCLEOTIDE SEQUENCE [LARGE SCALE GENOMIC DNA]</scope>
    <source>
        <strain evidence="17">DSM 8809</strain>
    </source>
</reference>
<dbReference type="InterPro" id="IPR036900">
    <property type="entry name" value="A-D-PHexomutase_C_sf"/>
</dbReference>
<dbReference type="InterPro" id="IPR016066">
    <property type="entry name" value="A-D-PHexomutase_CS"/>
</dbReference>
<dbReference type="RefSeq" id="WP_071614534.1">
    <property type="nucleotide sequence ID" value="NZ_CP015756.1"/>
</dbReference>
<evidence type="ECO:0000256" key="9">
    <source>
        <dbReference type="ARBA" id="ARBA00039995"/>
    </source>
</evidence>
<evidence type="ECO:0000256" key="6">
    <source>
        <dbReference type="ARBA" id="ARBA00022723"/>
    </source>
</evidence>
<evidence type="ECO:0000259" key="14">
    <source>
        <dbReference type="Pfam" id="PF02879"/>
    </source>
</evidence>
<dbReference type="PANTHER" id="PTHR45745">
    <property type="entry name" value="PHOSPHOMANNOMUTASE 45A"/>
    <property type="match status" value="1"/>
</dbReference>
<dbReference type="Gene3D" id="3.40.120.10">
    <property type="entry name" value="Alpha-D-Glucose-1,6-Bisphosphate, subunit A, domain 3"/>
    <property type="match status" value="3"/>
</dbReference>
<dbReference type="Proteomes" id="UP000182569">
    <property type="component" value="Chromosome"/>
</dbReference>
<dbReference type="InterPro" id="IPR005844">
    <property type="entry name" value="A-D-PHexomutase_a/b/a-I"/>
</dbReference>
<evidence type="ECO:0000256" key="10">
    <source>
        <dbReference type="ARBA" id="ARBA00041398"/>
    </source>
</evidence>
<comment type="pathway">
    <text evidence="3">Lipid metabolism.</text>
</comment>
<dbReference type="EMBL" id="CP015756">
    <property type="protein sequence ID" value="APC42242.1"/>
    <property type="molecule type" value="Genomic_DNA"/>
</dbReference>
<dbReference type="SUPFAM" id="SSF53738">
    <property type="entry name" value="Phosphoglucomutase, first 3 domains"/>
    <property type="match status" value="3"/>
</dbReference>
<keyword evidence="17" id="KW-1185">Reference proteome</keyword>
<evidence type="ECO:0000259" key="13">
    <source>
        <dbReference type="Pfam" id="PF02878"/>
    </source>
</evidence>
<dbReference type="AlphaFoldDB" id="A0A1J0GLG7"/>
<evidence type="ECO:0000256" key="12">
    <source>
        <dbReference type="RuleBase" id="RU004326"/>
    </source>
</evidence>
<organism evidence="16 17">
    <name type="scientific">Clostridium estertheticum subsp. estertheticum</name>
    <dbReference type="NCBI Taxonomy" id="1552"/>
    <lineage>
        <taxon>Bacteria</taxon>
        <taxon>Bacillati</taxon>
        <taxon>Bacillota</taxon>
        <taxon>Clostridia</taxon>
        <taxon>Eubacteriales</taxon>
        <taxon>Clostridiaceae</taxon>
        <taxon>Clostridium</taxon>
    </lineage>
</organism>
<dbReference type="Pfam" id="PF02880">
    <property type="entry name" value="PGM_PMM_III"/>
    <property type="match status" value="1"/>
</dbReference>
<proteinExistence type="inferred from homology"/>
<dbReference type="GO" id="GO:0000287">
    <property type="term" value="F:magnesium ion binding"/>
    <property type="evidence" value="ECO:0007669"/>
    <property type="project" value="InterPro"/>
</dbReference>
<dbReference type="Pfam" id="PF02879">
    <property type="entry name" value="PGM_PMM_II"/>
    <property type="match status" value="1"/>
</dbReference>
<feature type="domain" description="Alpha-D-phosphohexomutase alpha/beta/alpha" evidence="15">
    <location>
        <begin position="322"/>
        <end position="446"/>
    </location>
</feature>
<dbReference type="GO" id="GO:0005975">
    <property type="term" value="P:carbohydrate metabolic process"/>
    <property type="evidence" value="ECO:0007669"/>
    <property type="project" value="InterPro"/>
</dbReference>
<sequence>MTYIKRYEEWVNNKYFDEETREELKSIKNDNKEIEDRFYMDLEFGTAGLRGKLGAGLNRMNIYIISRATQGLADYIKEYGKEYMDRGVAIAYDCRHYSVKFAATAAQVLAANGIKAYLFEELRPTPELSYAVRTLHTAAGIVVTASHNPKEYNGYKVYWEDGAQILSSTAKGITEKIKSITDFSTIKVMDIEEAKKKGLIVILGKTMDDEYMEKVKGLAIRDNIDKDIKIVYTPLNGTGNVPVRRVLKERGFTNIIVVPEQEKPDPDFTTVGYPNPEDVKAFKYARELGKKEGAELLIATDPDCDRLAIMVRDTLGEYVAFNGNQTGAILIKYVIEGMKENGTLPKNAAIVKSLVTGDLGRAIATKYGVETFEVLTGFKNICGKVNDFKKDNSFEFIFGYEESIGYVAGTFVRDKDAVIASMLLCEAAAYYKSKGKTLLDILNEIYVEFGYYRENLISLVLEGIEGQERISRMMVEYRKDYLLTIGSSKLTKFIDYEVEKSYDILNNSEEPSGIEKSNVLKFYFDDDSWYAVRPSGTEPKIKIYMYSKGKTLKAAEDKLVEMEEVIIAKLQSTK</sequence>
<dbReference type="KEGG" id="ceu:A7L45_20360"/>
<dbReference type="CDD" id="cd05799">
    <property type="entry name" value="PGM2"/>
    <property type="match status" value="1"/>
</dbReference>
<comment type="cofactor">
    <cofactor evidence="1">
        <name>Mg(2+)</name>
        <dbReference type="ChEBI" id="CHEBI:18420"/>
    </cofactor>
</comment>
<feature type="domain" description="Alpha-D-phosphohexomutase alpha/beta/alpha" evidence="14">
    <location>
        <begin position="209"/>
        <end position="310"/>
    </location>
</feature>
<keyword evidence="7 12" id="KW-0460">Magnesium</keyword>
<dbReference type="Gene3D" id="3.30.310.50">
    <property type="entry name" value="Alpha-D-phosphohexomutase, C-terminal domain"/>
    <property type="match status" value="1"/>
</dbReference>
<dbReference type="InterPro" id="IPR005846">
    <property type="entry name" value="A-D-PHexomutase_a/b/a-III"/>
</dbReference>
<protein>
    <recommendedName>
        <fullName evidence="9">Phosphoglucomutase</fullName>
    </recommendedName>
    <alternativeName>
        <fullName evidence="11">Alpha-phosphoglucomutase</fullName>
    </alternativeName>
    <alternativeName>
        <fullName evidence="10">Glucose phosphomutase</fullName>
    </alternativeName>
</protein>
<dbReference type="GO" id="GO:0008973">
    <property type="term" value="F:phosphopentomutase activity"/>
    <property type="evidence" value="ECO:0007669"/>
    <property type="project" value="TreeGrafter"/>
</dbReference>
<dbReference type="OrthoDB" id="9806956at2"/>
<evidence type="ECO:0000256" key="7">
    <source>
        <dbReference type="ARBA" id="ARBA00022842"/>
    </source>
</evidence>
<dbReference type="InterPro" id="IPR005841">
    <property type="entry name" value="Alpha-D-phosphohexomutase_SF"/>
</dbReference>
<evidence type="ECO:0000256" key="3">
    <source>
        <dbReference type="ARBA" id="ARBA00005189"/>
    </source>
</evidence>
<keyword evidence="8" id="KW-0413">Isomerase</keyword>
<keyword evidence="6 12" id="KW-0479">Metal-binding</keyword>
<evidence type="ECO:0000259" key="15">
    <source>
        <dbReference type="Pfam" id="PF02880"/>
    </source>
</evidence>
<gene>
    <name evidence="16" type="ORF">A7L45_20360</name>
</gene>
<dbReference type="InterPro" id="IPR005845">
    <property type="entry name" value="A-D-PHexomutase_a/b/a-II"/>
</dbReference>
<name>A0A1J0GLG7_9CLOT</name>
<evidence type="ECO:0000256" key="2">
    <source>
        <dbReference type="ARBA" id="ARBA00005164"/>
    </source>
</evidence>
<evidence type="ECO:0000256" key="1">
    <source>
        <dbReference type="ARBA" id="ARBA00001946"/>
    </source>
</evidence>